<gene>
    <name evidence="1" type="ordered locus">Mmcs_5537</name>
</gene>
<protein>
    <submittedName>
        <fullName evidence="1">Uncharacterized protein</fullName>
    </submittedName>
</protein>
<geneLocation type="plasmid" evidence="1">
    <name>Plasmid1</name>
</geneLocation>
<name>A0A5Q5BT90_MYCSS</name>
<dbReference type="AlphaFoldDB" id="A0A5Q5BT90"/>
<accession>A0A5Q5BT90</accession>
<keyword evidence="1" id="KW-0614">Plasmid</keyword>
<evidence type="ECO:0000313" key="1">
    <source>
        <dbReference type="EMBL" id="ABG11637.1"/>
    </source>
</evidence>
<organism evidence="1">
    <name type="scientific">Mycobacterium sp. (strain MCS)</name>
    <dbReference type="NCBI Taxonomy" id="164756"/>
    <lineage>
        <taxon>Bacteria</taxon>
        <taxon>Bacillati</taxon>
        <taxon>Actinomycetota</taxon>
        <taxon>Actinomycetes</taxon>
        <taxon>Mycobacteriales</taxon>
        <taxon>Mycobacteriaceae</taxon>
        <taxon>Mycobacterium</taxon>
    </lineage>
</organism>
<reference evidence="1" key="1">
    <citation type="submission" date="2006-06" db="EMBL/GenBank/DDBJ databases">
        <title>Complete sequence of plasmid of Mycobacterium sp. MCS.</title>
        <authorList>
            <consortium name="US DOE Joint Genome Institute"/>
            <person name="Copeland A."/>
            <person name="Lucas S."/>
            <person name="Lapidus A."/>
            <person name="Barry K."/>
            <person name="Detter J.C."/>
            <person name="Glavina del Rio T."/>
            <person name="Hammon N."/>
            <person name="Israni S."/>
            <person name="Dalin E."/>
            <person name="Tice H."/>
            <person name="Pitluck S."/>
            <person name="Martinez M."/>
            <person name="Schmutz J."/>
            <person name="Larimer F."/>
            <person name="Land M."/>
            <person name="Hauser L."/>
            <person name="Kyrpides N."/>
            <person name="Kim E."/>
            <person name="Miller C.D."/>
            <person name="Hughes J.E."/>
            <person name="Anderson A.J."/>
            <person name="Sims R.C."/>
            <person name="Richardson P."/>
        </authorList>
    </citation>
    <scope>NUCLEOTIDE SEQUENCE [LARGE SCALE GENOMIC DNA]</scope>
    <source>
        <strain evidence="1">MCS</strain>
        <plasmid evidence="1">Plasmid1</plasmid>
    </source>
</reference>
<sequence length="85" mass="9194">MFGGHKGPLTRSPTREALLMAQPIRRNSGAVRAYSDQLRVLMSQLAADPLDEQKSMALVSHIVERRGAAAQLLNDLQAHALGVSC</sequence>
<dbReference type="KEGG" id="mmc:Mmcs_5537"/>
<dbReference type="EMBL" id="CP000385">
    <property type="protein sequence ID" value="ABG11637.1"/>
    <property type="molecule type" value="Genomic_DNA"/>
</dbReference>
<proteinExistence type="predicted"/>